<evidence type="ECO:0000256" key="2">
    <source>
        <dbReference type="ARBA" id="ARBA00022448"/>
    </source>
</evidence>
<evidence type="ECO:0000256" key="6">
    <source>
        <dbReference type="ARBA" id="ARBA00023136"/>
    </source>
</evidence>
<feature type="transmembrane region" description="Helical" evidence="7">
    <location>
        <begin position="274"/>
        <end position="295"/>
    </location>
</feature>
<evidence type="ECO:0000259" key="8">
    <source>
        <dbReference type="PROSITE" id="PS50928"/>
    </source>
</evidence>
<dbReference type="HOGENOM" id="CLU_016047_0_2_0"/>
<evidence type="ECO:0000313" key="10">
    <source>
        <dbReference type="Proteomes" id="UP000030661"/>
    </source>
</evidence>
<protein>
    <submittedName>
        <fullName evidence="9">Binding-protein-dependent transport systems inner membrane component</fullName>
    </submittedName>
</protein>
<accession>A0A081C477</accession>
<dbReference type="Pfam" id="PF00528">
    <property type="entry name" value="BPD_transp_1"/>
    <property type="match status" value="1"/>
</dbReference>
<evidence type="ECO:0000256" key="3">
    <source>
        <dbReference type="ARBA" id="ARBA00022475"/>
    </source>
</evidence>
<keyword evidence="3" id="KW-1003">Cell membrane</keyword>
<dbReference type="STRING" id="1499967.U27_06366"/>
<dbReference type="GO" id="GO:0005886">
    <property type="term" value="C:plasma membrane"/>
    <property type="evidence" value="ECO:0007669"/>
    <property type="project" value="UniProtKB-SubCell"/>
</dbReference>
<name>A0A081C477_VECG1</name>
<reference evidence="9 10" key="1">
    <citation type="journal article" date="2015" name="PeerJ">
        <title>First genomic representation of candidate bacterial phylum KSB3 points to enhanced environmental sensing as a trigger of wastewater bulking.</title>
        <authorList>
            <person name="Sekiguchi Y."/>
            <person name="Ohashi A."/>
            <person name="Parks D.H."/>
            <person name="Yamauchi T."/>
            <person name="Tyson G.W."/>
            <person name="Hugenholtz P."/>
        </authorList>
    </citation>
    <scope>NUCLEOTIDE SEQUENCE [LARGE SCALE GENOMIC DNA]</scope>
</reference>
<dbReference type="Proteomes" id="UP000030661">
    <property type="component" value="Unassembled WGS sequence"/>
</dbReference>
<evidence type="ECO:0000313" key="9">
    <source>
        <dbReference type="EMBL" id="GAK59382.1"/>
    </source>
</evidence>
<evidence type="ECO:0000256" key="4">
    <source>
        <dbReference type="ARBA" id="ARBA00022692"/>
    </source>
</evidence>
<dbReference type="SUPFAM" id="SSF161098">
    <property type="entry name" value="MetI-like"/>
    <property type="match status" value="1"/>
</dbReference>
<sequence length="311" mass="36314">MRRKNFLETEQRISFYSFISLWFIGFLLFQIIPILWGFKVSLTNQMAFTVNVKYVGLANYQKLLTDAGFWYSLYTTFIYSIYNSVIQVAIGLFLALLLEKNIFGKDFFQVAFYLPYVIPIVATGWIFRLFLDKNIGLLNTFLEYLHLFSDRVNWMGTFPLLSILLANVWRVGWSLLIFIGGLSTIPQDLYDAAEVDGCGRFRMIRVITLPFLSPFIVFQLIVSFIYSYQVFILPYILNPNPLREAQLTQQTGLPKQTFFILARGYSTVFDKGRLAYGFAMLWITFLFILVFSLFFMKTLNKATYTEMETKL</sequence>
<feature type="transmembrane region" description="Helical" evidence="7">
    <location>
        <begin position="77"/>
        <end position="98"/>
    </location>
</feature>
<dbReference type="PANTHER" id="PTHR30193">
    <property type="entry name" value="ABC TRANSPORTER PERMEASE PROTEIN"/>
    <property type="match status" value="1"/>
</dbReference>
<dbReference type="InterPro" id="IPR035906">
    <property type="entry name" value="MetI-like_sf"/>
</dbReference>
<keyword evidence="10" id="KW-1185">Reference proteome</keyword>
<evidence type="ECO:0000256" key="1">
    <source>
        <dbReference type="ARBA" id="ARBA00004651"/>
    </source>
</evidence>
<comment type="similarity">
    <text evidence="7">Belongs to the binding-protein-dependent transport system permease family.</text>
</comment>
<feature type="transmembrane region" description="Helical" evidence="7">
    <location>
        <begin position="12"/>
        <end position="36"/>
    </location>
</feature>
<keyword evidence="5 7" id="KW-1133">Transmembrane helix</keyword>
<dbReference type="GO" id="GO:0055085">
    <property type="term" value="P:transmembrane transport"/>
    <property type="evidence" value="ECO:0007669"/>
    <property type="project" value="InterPro"/>
</dbReference>
<dbReference type="EMBL" id="DF820470">
    <property type="protein sequence ID" value="GAK59382.1"/>
    <property type="molecule type" value="Genomic_DNA"/>
</dbReference>
<evidence type="ECO:0000256" key="5">
    <source>
        <dbReference type="ARBA" id="ARBA00022989"/>
    </source>
</evidence>
<keyword evidence="6 7" id="KW-0472">Membrane</keyword>
<proteinExistence type="inferred from homology"/>
<evidence type="ECO:0000256" key="7">
    <source>
        <dbReference type="RuleBase" id="RU363032"/>
    </source>
</evidence>
<feature type="transmembrane region" description="Helical" evidence="7">
    <location>
        <begin position="211"/>
        <end position="237"/>
    </location>
</feature>
<keyword evidence="2 7" id="KW-0813">Transport</keyword>
<dbReference type="InterPro" id="IPR000515">
    <property type="entry name" value="MetI-like"/>
</dbReference>
<organism evidence="9 10">
    <name type="scientific">Vecturithrix granuli</name>
    <dbReference type="NCBI Taxonomy" id="1499967"/>
    <lineage>
        <taxon>Bacteria</taxon>
        <taxon>Candidatus Moduliflexota</taxon>
        <taxon>Candidatus Vecturitrichia</taxon>
        <taxon>Candidatus Vecturitrichales</taxon>
        <taxon>Candidatus Vecturitrichaceae</taxon>
        <taxon>Candidatus Vecturithrix</taxon>
    </lineage>
</organism>
<dbReference type="PROSITE" id="PS50928">
    <property type="entry name" value="ABC_TM1"/>
    <property type="match status" value="1"/>
</dbReference>
<dbReference type="eggNOG" id="COG1175">
    <property type="taxonomic scope" value="Bacteria"/>
</dbReference>
<feature type="domain" description="ABC transmembrane type-1" evidence="8">
    <location>
        <begin position="73"/>
        <end position="295"/>
    </location>
</feature>
<dbReference type="PANTHER" id="PTHR30193:SF1">
    <property type="entry name" value="ABC TRANSPORTER PERMEASE PROTEIN YESP-RELATED"/>
    <property type="match status" value="1"/>
</dbReference>
<dbReference type="Gene3D" id="1.10.3720.10">
    <property type="entry name" value="MetI-like"/>
    <property type="match status" value="1"/>
</dbReference>
<keyword evidence="4 7" id="KW-0812">Transmembrane</keyword>
<gene>
    <name evidence="9" type="ORF">U27_06366</name>
</gene>
<feature type="transmembrane region" description="Helical" evidence="7">
    <location>
        <begin position="110"/>
        <end position="131"/>
    </location>
</feature>
<dbReference type="CDD" id="cd06261">
    <property type="entry name" value="TM_PBP2"/>
    <property type="match status" value="1"/>
</dbReference>
<dbReference type="AlphaFoldDB" id="A0A081C477"/>
<comment type="subcellular location">
    <subcellularLocation>
        <location evidence="1 7">Cell membrane</location>
        <topology evidence="1 7">Multi-pass membrane protein</topology>
    </subcellularLocation>
</comment>
<dbReference type="InterPro" id="IPR051393">
    <property type="entry name" value="ABC_transporter_permease"/>
</dbReference>